<dbReference type="OrthoDB" id="1655031at2"/>
<proteinExistence type="predicted"/>
<dbReference type="RefSeq" id="WP_020436172.1">
    <property type="nucleotide sequence ID" value="NZ_CZBR01000001.1"/>
</dbReference>
<accession>A0A174Z485</accession>
<dbReference type="InterPro" id="IPR043743">
    <property type="entry name" value="DUF5688"/>
</dbReference>
<organism evidence="1 2">
    <name type="scientific">[Ruminococcus] torques</name>
    <dbReference type="NCBI Taxonomy" id="33039"/>
    <lineage>
        <taxon>Bacteria</taxon>
        <taxon>Bacillati</taxon>
        <taxon>Bacillota</taxon>
        <taxon>Clostridia</taxon>
        <taxon>Lachnospirales</taxon>
        <taxon>Lachnospiraceae</taxon>
        <taxon>Mediterraneibacter</taxon>
    </lineage>
</organism>
<dbReference type="Proteomes" id="UP000078383">
    <property type="component" value="Unassembled WGS sequence"/>
</dbReference>
<dbReference type="GeneID" id="303257588"/>
<evidence type="ECO:0000313" key="2">
    <source>
        <dbReference type="Proteomes" id="UP000078383"/>
    </source>
</evidence>
<dbReference type="Pfam" id="PF18941">
    <property type="entry name" value="DUF5688"/>
    <property type="match status" value="1"/>
</dbReference>
<evidence type="ECO:0000313" key="1">
    <source>
        <dbReference type="EMBL" id="CUQ80727.1"/>
    </source>
</evidence>
<reference evidence="1 2" key="1">
    <citation type="submission" date="2015-09" db="EMBL/GenBank/DDBJ databases">
        <authorList>
            <consortium name="Pathogen Informatics"/>
        </authorList>
    </citation>
    <scope>NUCLEOTIDE SEQUENCE [LARGE SCALE GENOMIC DNA]</scope>
    <source>
        <strain evidence="1 2">2789STDY5834889</strain>
    </source>
</reference>
<gene>
    <name evidence="1" type="ORF">ERS852502_00105</name>
</gene>
<name>A0A174Z485_9FIRM</name>
<sequence>MNYTEFVNAVKEKLTQELNGGVRVNVYTTKKNNATERTGLILETPGVNISPTIYLEEFFELYEKGKQMDWIIEDLVELYEEIRQEKSWDYERMLSFEGVKDRIIFRLINTEKNKELLLDVPHREFLDLSLVFAVLVEADNDGTAVMLIKDLHMRQWKVTKEQLWNVAKENTKRLLPAECFGMNFAVYELLSRSTPGEHDRENLLRRTWHIHEELELPEKDKMYVLSNKLKNYGAACIAYPYILDMLAGVLKENFYVLPSSVHEVIIVPESSRIRQSELERMVREINETQVPEEEILSNHAYFYYAQEGKLQLGKEMCIDREDNE</sequence>
<protein>
    <submittedName>
        <fullName evidence="1">Uncharacterized protein</fullName>
    </submittedName>
</protein>
<dbReference type="EMBL" id="CZBX01000001">
    <property type="protein sequence ID" value="CUQ80727.1"/>
    <property type="molecule type" value="Genomic_DNA"/>
</dbReference>
<dbReference type="AlphaFoldDB" id="A0A174Z485"/>